<sequence>MHRPRLPKQKCKKARSKRVVVWKRVEKEHEPKKKKKKNLFGGRKRGKESDAKVSMHTSKRCDVCNFCESRFQLDVIDGIGFSKMEGTMNGGFSVPPGGIEKESSIESC</sequence>
<feature type="region of interest" description="Disordered" evidence="1">
    <location>
        <begin position="24"/>
        <end position="52"/>
    </location>
</feature>
<dbReference type="AlphaFoldDB" id="A0AAV4SMY1"/>
<dbReference type="Proteomes" id="UP001054945">
    <property type="component" value="Unassembled WGS sequence"/>
</dbReference>
<keyword evidence="3" id="KW-1185">Reference proteome</keyword>
<protein>
    <submittedName>
        <fullName evidence="2">Uncharacterized protein</fullName>
    </submittedName>
</protein>
<evidence type="ECO:0000256" key="1">
    <source>
        <dbReference type="SAM" id="MobiDB-lite"/>
    </source>
</evidence>
<feature type="compositionally biased region" description="Basic residues" evidence="1">
    <location>
        <begin position="32"/>
        <end position="46"/>
    </location>
</feature>
<dbReference type="EMBL" id="BPLR01009955">
    <property type="protein sequence ID" value="GIY35743.1"/>
    <property type="molecule type" value="Genomic_DNA"/>
</dbReference>
<comment type="caution">
    <text evidence="2">The sequence shown here is derived from an EMBL/GenBank/DDBJ whole genome shotgun (WGS) entry which is preliminary data.</text>
</comment>
<reference evidence="2 3" key="1">
    <citation type="submission" date="2021-06" db="EMBL/GenBank/DDBJ databases">
        <title>Caerostris extrusa draft genome.</title>
        <authorList>
            <person name="Kono N."/>
            <person name="Arakawa K."/>
        </authorList>
    </citation>
    <scope>NUCLEOTIDE SEQUENCE [LARGE SCALE GENOMIC DNA]</scope>
</reference>
<proteinExistence type="predicted"/>
<organism evidence="2 3">
    <name type="scientific">Caerostris extrusa</name>
    <name type="common">Bark spider</name>
    <name type="synonym">Caerostris bankana</name>
    <dbReference type="NCBI Taxonomy" id="172846"/>
    <lineage>
        <taxon>Eukaryota</taxon>
        <taxon>Metazoa</taxon>
        <taxon>Ecdysozoa</taxon>
        <taxon>Arthropoda</taxon>
        <taxon>Chelicerata</taxon>
        <taxon>Arachnida</taxon>
        <taxon>Araneae</taxon>
        <taxon>Araneomorphae</taxon>
        <taxon>Entelegynae</taxon>
        <taxon>Araneoidea</taxon>
        <taxon>Araneidae</taxon>
        <taxon>Caerostris</taxon>
    </lineage>
</organism>
<gene>
    <name evidence="2" type="ORF">CEXT_598181</name>
</gene>
<evidence type="ECO:0000313" key="2">
    <source>
        <dbReference type="EMBL" id="GIY35743.1"/>
    </source>
</evidence>
<evidence type="ECO:0000313" key="3">
    <source>
        <dbReference type="Proteomes" id="UP001054945"/>
    </source>
</evidence>
<name>A0AAV4SMY1_CAEEX</name>
<accession>A0AAV4SMY1</accession>